<evidence type="ECO:0000256" key="3">
    <source>
        <dbReference type="ARBA" id="ARBA00022475"/>
    </source>
</evidence>
<feature type="domain" description="ABC transmembrane type-1" evidence="8">
    <location>
        <begin position="71"/>
        <end position="284"/>
    </location>
</feature>
<comment type="similarity">
    <text evidence="7">Belongs to the binding-protein-dependent transport system permease family.</text>
</comment>
<dbReference type="PANTHER" id="PTHR30193">
    <property type="entry name" value="ABC TRANSPORTER PERMEASE PROTEIN"/>
    <property type="match status" value="1"/>
</dbReference>
<keyword evidence="3" id="KW-1003">Cell membrane</keyword>
<evidence type="ECO:0000313" key="10">
    <source>
        <dbReference type="Proteomes" id="UP000460549"/>
    </source>
</evidence>
<name>A0A7X2TSF2_9SPIO</name>
<dbReference type="Pfam" id="PF00528">
    <property type="entry name" value="BPD_transp_1"/>
    <property type="match status" value="1"/>
</dbReference>
<keyword evidence="6 7" id="KW-0472">Membrane</keyword>
<dbReference type="RefSeq" id="WP_154426590.1">
    <property type="nucleotide sequence ID" value="NZ_JAQYGB010000027.1"/>
</dbReference>
<dbReference type="GO" id="GO:0055085">
    <property type="term" value="P:transmembrane transport"/>
    <property type="evidence" value="ECO:0007669"/>
    <property type="project" value="InterPro"/>
</dbReference>
<dbReference type="InterPro" id="IPR035906">
    <property type="entry name" value="MetI-like_sf"/>
</dbReference>
<dbReference type="InterPro" id="IPR051393">
    <property type="entry name" value="ABC_transporter_permease"/>
</dbReference>
<dbReference type="GO" id="GO:0005886">
    <property type="term" value="C:plasma membrane"/>
    <property type="evidence" value="ECO:0007669"/>
    <property type="project" value="UniProtKB-SubCell"/>
</dbReference>
<evidence type="ECO:0000259" key="8">
    <source>
        <dbReference type="PROSITE" id="PS50928"/>
    </source>
</evidence>
<dbReference type="InterPro" id="IPR000515">
    <property type="entry name" value="MetI-like"/>
</dbReference>
<evidence type="ECO:0000256" key="5">
    <source>
        <dbReference type="ARBA" id="ARBA00022989"/>
    </source>
</evidence>
<comment type="caution">
    <text evidence="9">The sequence shown here is derived from an EMBL/GenBank/DDBJ whole genome shotgun (WGS) entry which is preliminary data.</text>
</comment>
<dbReference type="AlphaFoldDB" id="A0A7X2TSF2"/>
<evidence type="ECO:0000256" key="2">
    <source>
        <dbReference type="ARBA" id="ARBA00022448"/>
    </source>
</evidence>
<dbReference type="SUPFAM" id="SSF161098">
    <property type="entry name" value="MetI-like"/>
    <property type="match status" value="1"/>
</dbReference>
<dbReference type="EMBL" id="VUNN01000027">
    <property type="protein sequence ID" value="MSU07130.1"/>
    <property type="molecule type" value="Genomic_DNA"/>
</dbReference>
<keyword evidence="5 7" id="KW-1133">Transmembrane helix</keyword>
<keyword evidence="4 7" id="KW-0812">Transmembrane</keyword>
<feature type="transmembrane region" description="Helical" evidence="7">
    <location>
        <begin position="159"/>
        <end position="179"/>
    </location>
</feature>
<evidence type="ECO:0000256" key="6">
    <source>
        <dbReference type="ARBA" id="ARBA00023136"/>
    </source>
</evidence>
<organism evidence="9 10">
    <name type="scientific">Bullifex porci</name>
    <dbReference type="NCBI Taxonomy" id="2606638"/>
    <lineage>
        <taxon>Bacteria</taxon>
        <taxon>Pseudomonadati</taxon>
        <taxon>Spirochaetota</taxon>
        <taxon>Spirochaetia</taxon>
        <taxon>Spirochaetales</taxon>
        <taxon>Spirochaetaceae</taxon>
        <taxon>Bullifex</taxon>
    </lineage>
</organism>
<dbReference type="Proteomes" id="UP000460549">
    <property type="component" value="Unassembled WGS sequence"/>
</dbReference>
<gene>
    <name evidence="9" type="ORF">FYJ80_10190</name>
</gene>
<dbReference type="Gene3D" id="1.10.3720.10">
    <property type="entry name" value="MetI-like"/>
    <property type="match status" value="1"/>
</dbReference>
<dbReference type="PROSITE" id="PS50928">
    <property type="entry name" value="ABC_TM1"/>
    <property type="match status" value="1"/>
</dbReference>
<evidence type="ECO:0000256" key="4">
    <source>
        <dbReference type="ARBA" id="ARBA00022692"/>
    </source>
</evidence>
<evidence type="ECO:0000256" key="1">
    <source>
        <dbReference type="ARBA" id="ARBA00004651"/>
    </source>
</evidence>
<sequence>MTKKLTLEKRQNLIGWAILLPATLLIFIFCFYPMLQAILLSFKRGNNASERWVGFQNYTRLFKDKVFLECLFNTVFYFVIQVPIMLVLALILAQMLNNPKIKGKGIFRTMIFLPCATSLVSYSMIFKSLFASNGFINTMLSWINIAPIDWFNKTWPARFVVIIALVWRWTGYNMVFYIAGLQNIEASIYEAATIDGCGAYKKFTKITVPLLKPTILLTAIMSTSGTLQLFDESVNLTAGGPGKATMTLAHYIYSTTFENTPNFNYAAAISVFILVCISILSFIQMKVGDKRD</sequence>
<evidence type="ECO:0000256" key="7">
    <source>
        <dbReference type="RuleBase" id="RU363032"/>
    </source>
</evidence>
<feature type="transmembrane region" description="Helical" evidence="7">
    <location>
        <begin position="263"/>
        <end position="283"/>
    </location>
</feature>
<keyword evidence="2 7" id="KW-0813">Transport</keyword>
<proteinExistence type="inferred from homology"/>
<evidence type="ECO:0000313" key="9">
    <source>
        <dbReference type="EMBL" id="MSU07130.1"/>
    </source>
</evidence>
<feature type="transmembrane region" description="Helical" evidence="7">
    <location>
        <begin position="105"/>
        <end position="125"/>
    </location>
</feature>
<reference evidence="9 10" key="1">
    <citation type="submission" date="2019-08" db="EMBL/GenBank/DDBJ databases">
        <title>In-depth cultivation of the pig gut microbiome towards novel bacterial diversity and tailored functional studies.</title>
        <authorList>
            <person name="Wylensek D."/>
            <person name="Hitch T.C.A."/>
            <person name="Clavel T."/>
        </authorList>
    </citation>
    <scope>NUCLEOTIDE SEQUENCE [LARGE SCALE GENOMIC DNA]</scope>
    <source>
        <strain evidence="9 10">NM-380-WT-3C1</strain>
    </source>
</reference>
<feature type="transmembrane region" description="Helical" evidence="7">
    <location>
        <begin position="75"/>
        <end position="93"/>
    </location>
</feature>
<feature type="transmembrane region" description="Helical" evidence="7">
    <location>
        <begin position="12"/>
        <end position="35"/>
    </location>
</feature>
<dbReference type="CDD" id="cd06261">
    <property type="entry name" value="TM_PBP2"/>
    <property type="match status" value="1"/>
</dbReference>
<protein>
    <submittedName>
        <fullName evidence="9">Sugar ABC transporter permease</fullName>
    </submittedName>
</protein>
<dbReference type="PANTHER" id="PTHR30193:SF37">
    <property type="entry name" value="INNER MEMBRANE ABC TRANSPORTER PERMEASE PROTEIN YCJO"/>
    <property type="match status" value="1"/>
</dbReference>
<comment type="subcellular location">
    <subcellularLocation>
        <location evidence="1 7">Cell membrane</location>
        <topology evidence="1 7">Multi-pass membrane protein</topology>
    </subcellularLocation>
</comment>
<keyword evidence="10" id="KW-1185">Reference proteome</keyword>
<accession>A0A7X2TSF2</accession>